<proteinExistence type="predicted"/>
<evidence type="ECO:0000313" key="2">
    <source>
        <dbReference type="Proteomes" id="UP000288216"/>
    </source>
</evidence>
<comment type="caution">
    <text evidence="1">The sequence shown here is derived from an EMBL/GenBank/DDBJ whole genome shotgun (WGS) entry which is preliminary data.</text>
</comment>
<evidence type="ECO:0000313" key="1">
    <source>
        <dbReference type="EMBL" id="GCB71983.1"/>
    </source>
</evidence>
<dbReference type="AlphaFoldDB" id="A0A401PFS6"/>
<protein>
    <submittedName>
        <fullName evidence="1">Uncharacterized protein</fullName>
    </submittedName>
</protein>
<reference evidence="1 2" key="1">
    <citation type="journal article" date="2018" name="Nat. Ecol. Evol.">
        <title>Shark genomes provide insights into elasmobranch evolution and the origin of vertebrates.</title>
        <authorList>
            <person name="Hara Y"/>
            <person name="Yamaguchi K"/>
            <person name="Onimaru K"/>
            <person name="Kadota M"/>
            <person name="Koyanagi M"/>
            <person name="Keeley SD"/>
            <person name="Tatsumi K"/>
            <person name="Tanaka K"/>
            <person name="Motone F"/>
            <person name="Kageyama Y"/>
            <person name="Nozu R"/>
            <person name="Adachi N"/>
            <person name="Nishimura O"/>
            <person name="Nakagawa R"/>
            <person name="Tanegashima C"/>
            <person name="Kiyatake I"/>
            <person name="Matsumoto R"/>
            <person name="Murakumo K"/>
            <person name="Nishida K"/>
            <person name="Terakita A"/>
            <person name="Kuratani S"/>
            <person name="Sato K"/>
            <person name="Hyodo S Kuraku.S."/>
        </authorList>
    </citation>
    <scope>NUCLEOTIDE SEQUENCE [LARGE SCALE GENOMIC DNA]</scope>
</reference>
<dbReference type="EMBL" id="BFAA01002013">
    <property type="protein sequence ID" value="GCB71983.1"/>
    <property type="molecule type" value="Genomic_DNA"/>
</dbReference>
<keyword evidence="2" id="KW-1185">Reference proteome</keyword>
<gene>
    <name evidence="1" type="ORF">scyTo_0006134</name>
</gene>
<dbReference type="Proteomes" id="UP000288216">
    <property type="component" value="Unassembled WGS sequence"/>
</dbReference>
<sequence>MLEVKVQDTFSKKHVGYLRRRVPLQGPVLLPDPMLVHRVKQFTSQWQAKGLLPVEPISQWKMTCSYQESVPVKQVQPKLSLERKHNQLSYLFPKKEEVPRQTEFLMNYMKKLFIIAYVLKVAEVINVLCNYVLKEGEV</sequence>
<accession>A0A401PFS6</accession>
<organism evidence="1 2">
    <name type="scientific">Scyliorhinus torazame</name>
    <name type="common">Cloudy catshark</name>
    <name type="synonym">Catulus torazame</name>
    <dbReference type="NCBI Taxonomy" id="75743"/>
    <lineage>
        <taxon>Eukaryota</taxon>
        <taxon>Metazoa</taxon>
        <taxon>Chordata</taxon>
        <taxon>Craniata</taxon>
        <taxon>Vertebrata</taxon>
        <taxon>Chondrichthyes</taxon>
        <taxon>Elasmobranchii</taxon>
        <taxon>Galeomorphii</taxon>
        <taxon>Galeoidea</taxon>
        <taxon>Carcharhiniformes</taxon>
        <taxon>Scyliorhinidae</taxon>
        <taxon>Scyliorhinus</taxon>
    </lineage>
</organism>
<name>A0A401PFS6_SCYTO</name>